<evidence type="ECO:0000313" key="12">
    <source>
        <dbReference type="Proteomes" id="UP001291623"/>
    </source>
</evidence>
<dbReference type="InterPro" id="IPR004648">
    <property type="entry name" value="Oligpept_transpt"/>
</dbReference>
<evidence type="ECO:0000256" key="1">
    <source>
        <dbReference type="ARBA" id="ARBA00004141"/>
    </source>
</evidence>
<keyword evidence="4 10" id="KW-0812">Transmembrane</keyword>
<feature type="transmembrane region" description="Helical" evidence="10">
    <location>
        <begin position="645"/>
        <end position="661"/>
    </location>
</feature>
<evidence type="ECO:0000256" key="3">
    <source>
        <dbReference type="ARBA" id="ARBA00022448"/>
    </source>
</evidence>
<evidence type="ECO:0000256" key="8">
    <source>
        <dbReference type="ARBA" id="ARBA00023136"/>
    </source>
</evidence>
<keyword evidence="5" id="KW-0571">Peptide transport</keyword>
<reference evidence="11" key="1">
    <citation type="submission" date="2023-12" db="EMBL/GenBank/DDBJ databases">
        <title>Genome assembly of Anisodus tanguticus.</title>
        <authorList>
            <person name="Wang Y.-J."/>
        </authorList>
    </citation>
    <scope>NUCLEOTIDE SEQUENCE</scope>
    <source>
        <strain evidence="11">KB-2021</strain>
        <tissue evidence="11">Leaf</tissue>
    </source>
</reference>
<feature type="transmembrane region" description="Helical" evidence="10">
    <location>
        <begin position="619"/>
        <end position="636"/>
    </location>
</feature>
<feature type="transmembrane region" description="Helical" evidence="10">
    <location>
        <begin position="546"/>
        <end position="568"/>
    </location>
</feature>
<feature type="transmembrane region" description="Helical" evidence="10">
    <location>
        <begin position="378"/>
        <end position="400"/>
    </location>
</feature>
<dbReference type="NCBIfam" id="TIGR00728">
    <property type="entry name" value="OPT_sfam"/>
    <property type="match status" value="1"/>
</dbReference>
<keyword evidence="12" id="KW-1185">Reference proteome</keyword>
<comment type="similarity">
    <text evidence="2">Belongs to the oligopeptide OPT transporter (TC 2.A.67.1) family.</text>
</comment>
<feature type="transmembrane region" description="Helical" evidence="10">
    <location>
        <begin position="696"/>
        <end position="717"/>
    </location>
</feature>
<evidence type="ECO:0000256" key="9">
    <source>
        <dbReference type="SAM" id="MobiDB-lite"/>
    </source>
</evidence>
<feature type="transmembrane region" description="Helical" evidence="10">
    <location>
        <begin position="59"/>
        <end position="79"/>
    </location>
</feature>
<dbReference type="Pfam" id="PF03169">
    <property type="entry name" value="OPT"/>
    <property type="match status" value="1"/>
</dbReference>
<feature type="compositionally biased region" description="Pro residues" evidence="9">
    <location>
        <begin position="9"/>
        <end position="18"/>
    </location>
</feature>
<feature type="transmembrane region" description="Helical" evidence="10">
    <location>
        <begin position="305"/>
        <end position="325"/>
    </location>
</feature>
<gene>
    <name evidence="11" type="ORF">RND71_022332</name>
</gene>
<evidence type="ECO:0000256" key="7">
    <source>
        <dbReference type="ARBA" id="ARBA00022989"/>
    </source>
</evidence>
<evidence type="ECO:0000256" key="5">
    <source>
        <dbReference type="ARBA" id="ARBA00022856"/>
    </source>
</evidence>
<proteinExistence type="inferred from homology"/>
<feature type="transmembrane region" description="Helical" evidence="10">
    <location>
        <begin position="167"/>
        <end position="187"/>
    </location>
</feature>
<name>A0AAE1RYA7_9SOLA</name>
<accession>A0AAE1RYA7</accession>
<evidence type="ECO:0000256" key="2">
    <source>
        <dbReference type="ARBA" id="ARBA00005484"/>
    </source>
</evidence>
<feature type="transmembrane region" description="Helical" evidence="10">
    <location>
        <begin position="85"/>
        <end position="106"/>
    </location>
</feature>
<feature type="transmembrane region" description="Helical" evidence="10">
    <location>
        <begin position="667"/>
        <end position="684"/>
    </location>
</feature>
<comment type="subcellular location">
    <subcellularLocation>
        <location evidence="1">Membrane</location>
        <topology evidence="1">Multi-pass membrane protein</topology>
    </subcellularLocation>
</comment>
<evidence type="ECO:0000256" key="4">
    <source>
        <dbReference type="ARBA" id="ARBA00022692"/>
    </source>
</evidence>
<evidence type="ECO:0000313" key="11">
    <source>
        <dbReference type="EMBL" id="KAK4360103.1"/>
    </source>
</evidence>
<dbReference type="PANTHER" id="PTHR22601">
    <property type="entry name" value="ISP4 LIKE PROTEIN"/>
    <property type="match status" value="1"/>
</dbReference>
<dbReference type="NCBIfam" id="TIGR00727">
    <property type="entry name" value="ISP4_OPT"/>
    <property type="match status" value="1"/>
</dbReference>
<feature type="transmembrane region" description="Helical" evidence="10">
    <location>
        <begin position="434"/>
        <end position="453"/>
    </location>
</feature>
<keyword evidence="7 10" id="KW-1133">Transmembrane helix</keyword>
<dbReference type="EMBL" id="JAVYJV010000011">
    <property type="protein sequence ID" value="KAK4360103.1"/>
    <property type="molecule type" value="Genomic_DNA"/>
</dbReference>
<dbReference type="Proteomes" id="UP001291623">
    <property type="component" value="Unassembled WGS sequence"/>
</dbReference>
<comment type="caution">
    <text evidence="11">The sequence shown here is derived from an EMBL/GenBank/DDBJ whole genome shotgun (WGS) entry which is preliminary data.</text>
</comment>
<keyword evidence="3" id="KW-0813">Transport</keyword>
<evidence type="ECO:0000256" key="10">
    <source>
        <dbReference type="SAM" id="Phobius"/>
    </source>
</evidence>
<feature type="transmembrane region" description="Helical" evidence="10">
    <location>
        <begin position="494"/>
        <end position="514"/>
    </location>
</feature>
<keyword evidence="8 10" id="KW-0472">Membrane</keyword>
<organism evidence="11 12">
    <name type="scientific">Anisodus tanguticus</name>
    <dbReference type="NCBI Taxonomy" id="243964"/>
    <lineage>
        <taxon>Eukaryota</taxon>
        <taxon>Viridiplantae</taxon>
        <taxon>Streptophyta</taxon>
        <taxon>Embryophyta</taxon>
        <taxon>Tracheophyta</taxon>
        <taxon>Spermatophyta</taxon>
        <taxon>Magnoliopsida</taxon>
        <taxon>eudicotyledons</taxon>
        <taxon>Gunneridae</taxon>
        <taxon>Pentapetalae</taxon>
        <taxon>asterids</taxon>
        <taxon>lamiids</taxon>
        <taxon>Solanales</taxon>
        <taxon>Solanaceae</taxon>
        <taxon>Solanoideae</taxon>
        <taxon>Hyoscyameae</taxon>
        <taxon>Anisodus</taxon>
    </lineage>
</organism>
<feature type="region of interest" description="Disordered" evidence="9">
    <location>
        <begin position="1"/>
        <end position="30"/>
    </location>
</feature>
<dbReference type="GO" id="GO:0016020">
    <property type="term" value="C:membrane"/>
    <property type="evidence" value="ECO:0007669"/>
    <property type="project" value="UniProtKB-SubCell"/>
</dbReference>
<keyword evidence="6" id="KW-0653">Protein transport</keyword>
<feature type="transmembrane region" description="Helical" evidence="10">
    <location>
        <begin position="460"/>
        <end position="482"/>
    </location>
</feature>
<evidence type="ECO:0000256" key="6">
    <source>
        <dbReference type="ARBA" id="ARBA00022927"/>
    </source>
</evidence>
<dbReference type="GO" id="GO:0035673">
    <property type="term" value="F:oligopeptide transmembrane transporter activity"/>
    <property type="evidence" value="ECO:0007669"/>
    <property type="project" value="InterPro"/>
</dbReference>
<dbReference type="InterPro" id="IPR004813">
    <property type="entry name" value="OPT"/>
</dbReference>
<dbReference type="AlphaFoldDB" id="A0AAE1RYA7"/>
<evidence type="ECO:0008006" key="13">
    <source>
        <dbReference type="Google" id="ProtNLM"/>
    </source>
</evidence>
<protein>
    <recommendedName>
        <fullName evidence="13">Oligopeptide transporter 3</fullName>
    </recommendedName>
</protein>
<dbReference type="GO" id="GO:0015031">
    <property type="term" value="P:protein transport"/>
    <property type="evidence" value="ECO:0007669"/>
    <property type="project" value="UniProtKB-KW"/>
</dbReference>
<sequence length="753" mass="84257">MSSTKNATVPPPLPPPPSSAGKLNGDPPLSDNERCSVEEVALVVPETDDPTLPVMTFRAWFLGLTSCTILIFLNTFFIYRTQPLTISAILMQIAVLPIGKFMAATLPKKNFKLFGRWGSFSLNPGPFNIKEHVIITVMANCGVSIGGGDAYSIGAITVMKAYYKQSVSFLCSLIIVLTTQILGYGWAGMLRRYLVDPVHMWWPSNLAQVSLFRALHEKEPKTRSLTRMQFFLVFMAASFAYYTFPGYLFPILTFFSWVCWAFPHSITAQQIGSGYRGLGVGAFTLDWAGISAYHGSPLVTPWSSILNVAVGFIMFIYIIVPLCYWKYNTFDAQKFPIFSNKLFTASGQQYDTTKILTPQFDLNIAAYEKYSKLYLSPLFALSIGSGFARFTATLTHVALFNGSDIWKQSRSAVKNVKMDIHAKLMKSYKQVPQWWFLVLLFGSIAVSLMMCFVWKEDVQLPWWGMLFAFGLAFIVTLPIGVIQATTNQQPGYDIIAQFIIGYILPGKPIANLLFKIYGRTSTVHALSFLADLKLGHYMKIPPRCMYTAQLVGTLVAGTINLAVAWWMLGSIENICDVETLHPDSPWTCPKFKVTFDASVIWGLIGPERLFGPGGLYRNLVWLFLIGALLPVPIWVLSKIFPDKKWIPLINIPVISYGFAGMPPATPTNIASWLITGMIFNYFVFKYRKEWWKKYNYVLSASLDAGTAFMGVLLFFALQNEGKNLKWWGTDLDHCPLATCPTAPGIIVKGCPVF</sequence>